<dbReference type="Pfam" id="PF23598">
    <property type="entry name" value="LRR_14"/>
    <property type="match status" value="1"/>
</dbReference>
<dbReference type="PANTHER" id="PTHR47186:SF54">
    <property type="entry name" value="DISEASE RESISTANCE RPP13-LIKE PROTEIN 4"/>
    <property type="match status" value="1"/>
</dbReference>
<dbReference type="SUPFAM" id="SSF52047">
    <property type="entry name" value="RNI-like"/>
    <property type="match status" value="1"/>
</dbReference>
<dbReference type="EMBL" id="JADGMS010000011">
    <property type="protein sequence ID" value="KAF9672253.1"/>
    <property type="molecule type" value="Genomic_DNA"/>
</dbReference>
<keyword evidence="1" id="KW-0677">Repeat</keyword>
<feature type="domain" description="Disease resistance protein winged helix" evidence="4">
    <location>
        <begin position="360"/>
        <end position="427"/>
    </location>
</feature>
<keyword evidence="7" id="KW-1185">Reference proteome</keyword>
<dbReference type="Gene3D" id="3.80.10.10">
    <property type="entry name" value="Ribonuclease Inhibitor"/>
    <property type="match status" value="1"/>
</dbReference>
<feature type="compositionally biased region" description="Low complexity" evidence="3">
    <location>
        <begin position="122"/>
        <end position="156"/>
    </location>
</feature>
<feature type="domain" description="Disease resistance R13L4/SHOC-2-like LRR" evidence="5">
    <location>
        <begin position="555"/>
        <end position="773"/>
    </location>
</feature>
<reference evidence="6 7" key="1">
    <citation type="submission" date="2020-10" db="EMBL/GenBank/DDBJ databases">
        <title>Plant Genome Project.</title>
        <authorList>
            <person name="Zhang R.-G."/>
        </authorList>
    </citation>
    <scope>NUCLEOTIDE SEQUENCE [LARGE SCALE GENOMIC DNA]</scope>
    <source>
        <strain evidence="6">FAFU-HL-1</strain>
        <tissue evidence="6">Leaf</tissue>
    </source>
</reference>
<dbReference type="Gene3D" id="1.10.10.10">
    <property type="entry name" value="Winged helix-like DNA-binding domain superfamily/Winged helix DNA-binding domain"/>
    <property type="match status" value="1"/>
</dbReference>
<dbReference type="InterPro" id="IPR055414">
    <property type="entry name" value="LRR_R13L4/SHOC2-like"/>
</dbReference>
<name>A0A835JL40_9ROSI</name>
<dbReference type="GO" id="GO:0006952">
    <property type="term" value="P:defense response"/>
    <property type="evidence" value="ECO:0007669"/>
    <property type="project" value="UniProtKB-KW"/>
</dbReference>
<evidence type="ECO:0000313" key="7">
    <source>
        <dbReference type="Proteomes" id="UP000657918"/>
    </source>
</evidence>
<dbReference type="AlphaFoldDB" id="A0A835JL40"/>
<dbReference type="Proteomes" id="UP000657918">
    <property type="component" value="Chromosome 11"/>
</dbReference>
<evidence type="ECO:0000313" key="6">
    <source>
        <dbReference type="EMBL" id="KAF9672253.1"/>
    </source>
</evidence>
<comment type="caution">
    <text evidence="6">The sequence shown here is derived from an EMBL/GenBank/DDBJ whole genome shotgun (WGS) entry which is preliminary data.</text>
</comment>
<gene>
    <name evidence="6" type="ORF">SADUNF_Sadunf11G0021800</name>
</gene>
<feature type="region of interest" description="Disordered" evidence="3">
    <location>
        <begin position="121"/>
        <end position="205"/>
    </location>
</feature>
<evidence type="ECO:0000256" key="1">
    <source>
        <dbReference type="ARBA" id="ARBA00022737"/>
    </source>
</evidence>
<dbReference type="Pfam" id="PF23559">
    <property type="entry name" value="WHD_DRP"/>
    <property type="match status" value="1"/>
</dbReference>
<evidence type="ECO:0008006" key="8">
    <source>
        <dbReference type="Google" id="ProtNLM"/>
    </source>
</evidence>
<protein>
    <recommendedName>
        <fullName evidence="8">Disease resistance RPP13-like protein 4</fullName>
    </recommendedName>
</protein>
<feature type="compositionally biased region" description="Low complexity" evidence="3">
    <location>
        <begin position="87"/>
        <end position="108"/>
    </location>
</feature>
<keyword evidence="2" id="KW-0611">Plant defense</keyword>
<sequence length="865" mass="96535">MSSVDSSRDALTIQQIIASIPALIELVSAAKSSIPLPPQLNTNNTITTTTLEAAAVTTVSTNTTTSNVNYNNTGSNTAISISTPGKSNNTAAVTAPSTPTSGPAPSLASASASVLDYGSGLGSASTTTTTEGGTNGNTTTTEGGTNGNTTTSNNANIKDEISDGRCCMLGYPSNNPSDKNKKKDKNITVDVGNDGDENSEGESNKKLHNQLEKLTRDLYYVQSACDKLKHLELRVGNQFKSLQKQGVFLQSVLRNLERVRNGTTSNNAILAKQMQLNIKLIAEMVMELKHHIPSPYKLNLTTEVLESQNVTGGDSLNLIEEILKICGNKAFEGCSSFVDFKERYNSLDLRDKLCLLCFSVFPENAVVEKRLLMYWWVGEGFIDPKVDGDKPEEVADGILKKFLEKGFVEPEIKKRRLVGFRMHSLIRYAVIFVAERVGFFHFDSMGNPTENFSTSQRACLINPGEKNSRQVLPDLESKPETLHALFNVNDPYPDLNTERFSRMRNINVLCLGRWGNSYKKSNEAEETKHDVEVDKTESLKGWRNMKHQHHVEVESTEFLKGLRNMKHLKFLSLQGISRINELPETIQKLVNLKILDLNACHNLEAIPENIVSLQKLTHLDISECYMLDYMPKGLGSLTELQVLKGFVISNLKIKNAGTLDDLKGLPKLRKLSIYTAKKDFPGVEDLKALRYITALQKLKIEWGGKSRAKKGEIGIDSRRLKRINAFRQESNAAVIPCLPEHLVKLDLQCYPETKAPIWLSPGSLENLQKLYIRGGHLSVLGPTHDGNDKWNVKILRLKFLKELRMDWRVLHDAFPHLIYLEKFKCPKMTFFPCDGTGVWLDREKLANQPLEELELTWSFLSESST</sequence>
<accession>A0A835JL40</accession>
<organism evidence="6 7">
    <name type="scientific">Salix dunnii</name>
    <dbReference type="NCBI Taxonomy" id="1413687"/>
    <lineage>
        <taxon>Eukaryota</taxon>
        <taxon>Viridiplantae</taxon>
        <taxon>Streptophyta</taxon>
        <taxon>Embryophyta</taxon>
        <taxon>Tracheophyta</taxon>
        <taxon>Spermatophyta</taxon>
        <taxon>Magnoliopsida</taxon>
        <taxon>eudicotyledons</taxon>
        <taxon>Gunneridae</taxon>
        <taxon>Pentapetalae</taxon>
        <taxon>rosids</taxon>
        <taxon>fabids</taxon>
        <taxon>Malpighiales</taxon>
        <taxon>Salicaceae</taxon>
        <taxon>Saliceae</taxon>
        <taxon>Salix</taxon>
    </lineage>
</organism>
<dbReference type="InterPro" id="IPR058922">
    <property type="entry name" value="WHD_DRP"/>
</dbReference>
<feature type="compositionally biased region" description="Basic and acidic residues" evidence="3">
    <location>
        <begin position="178"/>
        <end position="187"/>
    </location>
</feature>
<evidence type="ECO:0000256" key="3">
    <source>
        <dbReference type="SAM" id="MobiDB-lite"/>
    </source>
</evidence>
<evidence type="ECO:0000259" key="5">
    <source>
        <dbReference type="Pfam" id="PF23598"/>
    </source>
</evidence>
<evidence type="ECO:0000259" key="4">
    <source>
        <dbReference type="Pfam" id="PF23559"/>
    </source>
</evidence>
<dbReference type="InterPro" id="IPR032675">
    <property type="entry name" value="LRR_dom_sf"/>
</dbReference>
<dbReference type="PANTHER" id="PTHR47186">
    <property type="entry name" value="LEUCINE-RICH REPEAT-CONTAINING PROTEIN 57"/>
    <property type="match status" value="1"/>
</dbReference>
<dbReference type="OrthoDB" id="1110401at2759"/>
<evidence type="ECO:0000256" key="2">
    <source>
        <dbReference type="ARBA" id="ARBA00022821"/>
    </source>
</evidence>
<dbReference type="InterPro" id="IPR036388">
    <property type="entry name" value="WH-like_DNA-bd_sf"/>
</dbReference>
<proteinExistence type="predicted"/>
<feature type="region of interest" description="Disordered" evidence="3">
    <location>
        <begin position="79"/>
        <end position="108"/>
    </location>
</feature>